<dbReference type="RefSeq" id="WP_183818916.1">
    <property type="nucleotide sequence ID" value="NZ_JACHOB010000005.1"/>
</dbReference>
<keyword evidence="2" id="KW-0808">Transferase</keyword>
<dbReference type="PANTHER" id="PTHR11877:SF46">
    <property type="entry name" value="TYPE III POLYKETIDE SYNTHASE A"/>
    <property type="match status" value="1"/>
</dbReference>
<dbReference type="GO" id="GO:0030639">
    <property type="term" value="P:polyketide biosynthetic process"/>
    <property type="evidence" value="ECO:0007669"/>
    <property type="project" value="TreeGrafter"/>
</dbReference>
<comment type="caution">
    <text evidence="6">The sequence shown here is derived from an EMBL/GenBank/DDBJ whole genome shotgun (WGS) entry which is preliminary data.</text>
</comment>
<dbReference type="Pfam" id="PF02797">
    <property type="entry name" value="Chal_sti_synt_C"/>
    <property type="match status" value="1"/>
</dbReference>
<dbReference type="AlphaFoldDB" id="A0A840I646"/>
<sequence length="350" mass="37686">MTRAHLNAASVAVPDHEVHGLFKDFARRQITDRRRVLLDRMMERSGIEARWSTLTPAPSEAGMDAEGFYRFGSFPSTAERMRVYDREATTLAERAARGLGTDLSGVTHLLVTSCTGFAAPGVDLQLVDRLGLDPGVERTLIGFMGCYAAINALRLARQIVLAEPDARVLCVSVELCTLHLQETDDLETVLSFSIFGDGAAAALVTADPFGFSLDKFRTQVMPDERSLITWHVGDQGFDMVLSGEVPSALKRSLPEAARAIVPEGHEEIGLWAVHPGGRSILDVVEASLALPSDALLPSREVLRRFGNMSSPTVLFVLEAMLRAGAAPGTPGLALAFGPGLTAEAMRFTAV</sequence>
<dbReference type="Pfam" id="PF00195">
    <property type="entry name" value="Chal_sti_synt_N"/>
    <property type="match status" value="1"/>
</dbReference>
<dbReference type="InterPro" id="IPR012328">
    <property type="entry name" value="Chalcone/stilbene_synt_C"/>
</dbReference>
<feature type="active site" description="Acyl-thioester intermediate" evidence="3">
    <location>
        <position position="146"/>
    </location>
</feature>
<feature type="domain" description="Chalcone/stilbene synthase C-terminal" evidence="5">
    <location>
        <begin position="218"/>
        <end position="347"/>
    </location>
</feature>
<evidence type="ECO:0000256" key="2">
    <source>
        <dbReference type="ARBA" id="ARBA00022679"/>
    </source>
</evidence>
<evidence type="ECO:0000256" key="1">
    <source>
        <dbReference type="ARBA" id="ARBA00005531"/>
    </source>
</evidence>
<evidence type="ECO:0000259" key="4">
    <source>
        <dbReference type="Pfam" id="PF00195"/>
    </source>
</evidence>
<dbReference type="Proteomes" id="UP000563524">
    <property type="component" value="Unassembled WGS sequence"/>
</dbReference>
<protein>
    <submittedName>
        <fullName evidence="6">Putative naringenin-chalcone synthase</fullName>
    </submittedName>
</protein>
<organism evidence="6 7">
    <name type="scientific">Parvularcula dongshanensis</name>
    <dbReference type="NCBI Taxonomy" id="1173995"/>
    <lineage>
        <taxon>Bacteria</taxon>
        <taxon>Pseudomonadati</taxon>
        <taxon>Pseudomonadota</taxon>
        <taxon>Alphaproteobacteria</taxon>
        <taxon>Parvularculales</taxon>
        <taxon>Parvularculaceae</taxon>
        <taxon>Parvularcula</taxon>
    </lineage>
</organism>
<reference evidence="6 7" key="1">
    <citation type="submission" date="2020-08" db="EMBL/GenBank/DDBJ databases">
        <title>Genomic Encyclopedia of Type Strains, Phase IV (KMG-IV): sequencing the most valuable type-strain genomes for metagenomic binning, comparative biology and taxonomic classification.</title>
        <authorList>
            <person name="Goeker M."/>
        </authorList>
    </citation>
    <scope>NUCLEOTIDE SEQUENCE [LARGE SCALE GENOMIC DNA]</scope>
    <source>
        <strain evidence="6 7">DSM 102850</strain>
    </source>
</reference>
<dbReference type="InterPro" id="IPR016039">
    <property type="entry name" value="Thiolase-like"/>
</dbReference>
<dbReference type="GO" id="GO:0016747">
    <property type="term" value="F:acyltransferase activity, transferring groups other than amino-acyl groups"/>
    <property type="evidence" value="ECO:0007669"/>
    <property type="project" value="InterPro"/>
</dbReference>
<proteinExistence type="inferred from homology"/>
<evidence type="ECO:0000313" key="7">
    <source>
        <dbReference type="Proteomes" id="UP000563524"/>
    </source>
</evidence>
<evidence type="ECO:0000313" key="6">
    <source>
        <dbReference type="EMBL" id="MBB4659882.1"/>
    </source>
</evidence>
<dbReference type="CDD" id="cd00831">
    <property type="entry name" value="CHS_like"/>
    <property type="match status" value="1"/>
</dbReference>
<accession>A0A840I646</accession>
<evidence type="ECO:0000259" key="5">
    <source>
        <dbReference type="Pfam" id="PF02797"/>
    </source>
</evidence>
<gene>
    <name evidence="6" type="ORF">GGQ59_002423</name>
</gene>
<dbReference type="InterPro" id="IPR011141">
    <property type="entry name" value="Polyketide_synthase_type-III"/>
</dbReference>
<dbReference type="PANTHER" id="PTHR11877">
    <property type="entry name" value="HYDROXYMETHYLGLUTARYL-COA SYNTHASE"/>
    <property type="match status" value="1"/>
</dbReference>
<dbReference type="InterPro" id="IPR001099">
    <property type="entry name" value="Chalcone/stilbene_synt_N"/>
</dbReference>
<comment type="similarity">
    <text evidence="1">Belongs to the thiolase-like superfamily. Chalcone/stilbene synthases family.</text>
</comment>
<dbReference type="EMBL" id="JACHOB010000005">
    <property type="protein sequence ID" value="MBB4659882.1"/>
    <property type="molecule type" value="Genomic_DNA"/>
</dbReference>
<name>A0A840I646_9PROT</name>
<dbReference type="Gene3D" id="3.40.47.10">
    <property type="match status" value="2"/>
</dbReference>
<keyword evidence="7" id="KW-1185">Reference proteome</keyword>
<evidence type="ECO:0000256" key="3">
    <source>
        <dbReference type="PIRSR" id="PIRSR000451-1"/>
    </source>
</evidence>
<feature type="domain" description="Chalcone/stilbene synthase N-terminal" evidence="4">
    <location>
        <begin position="34"/>
        <end position="208"/>
    </location>
</feature>
<dbReference type="SUPFAM" id="SSF53901">
    <property type="entry name" value="Thiolase-like"/>
    <property type="match status" value="2"/>
</dbReference>
<dbReference type="PIRSF" id="PIRSF000451">
    <property type="entry name" value="PKS_III"/>
    <property type="match status" value="1"/>
</dbReference>